<dbReference type="VEuPathDB" id="FungiDB:TSTA_087320"/>
<proteinExistence type="predicted"/>
<keyword evidence="2" id="KW-0812">Transmembrane</keyword>
<dbReference type="HOGENOM" id="CLU_987573_0_0_1"/>
<evidence type="ECO:0000313" key="4">
    <source>
        <dbReference type="Proteomes" id="UP000001745"/>
    </source>
</evidence>
<feature type="region of interest" description="Disordered" evidence="1">
    <location>
        <begin position="97"/>
        <end position="129"/>
    </location>
</feature>
<evidence type="ECO:0000313" key="3">
    <source>
        <dbReference type="EMBL" id="EED21496.1"/>
    </source>
</evidence>
<dbReference type="GeneID" id="8100861"/>
<dbReference type="AlphaFoldDB" id="B8M232"/>
<feature type="compositionally biased region" description="Acidic residues" evidence="1">
    <location>
        <begin position="102"/>
        <end position="129"/>
    </location>
</feature>
<evidence type="ECO:0000256" key="2">
    <source>
        <dbReference type="SAM" id="Phobius"/>
    </source>
</evidence>
<dbReference type="PhylomeDB" id="B8M232"/>
<keyword evidence="2" id="KW-0472">Membrane</keyword>
<gene>
    <name evidence="3" type="ORF">TSTA_087320</name>
</gene>
<dbReference type="RefSeq" id="XP_002478459.1">
    <property type="nucleotide sequence ID" value="XM_002478414.1"/>
</dbReference>
<keyword evidence="2" id="KW-1133">Transmembrane helix</keyword>
<reference evidence="4" key="1">
    <citation type="journal article" date="2015" name="Genome Announc.">
        <title>Genome sequence of the AIDS-associated pathogen Penicillium marneffei (ATCC18224) and its near taxonomic relative Talaromyces stipitatus (ATCC10500).</title>
        <authorList>
            <person name="Nierman W.C."/>
            <person name="Fedorova-Abrams N.D."/>
            <person name="Andrianopoulos A."/>
        </authorList>
    </citation>
    <scope>NUCLEOTIDE SEQUENCE [LARGE SCALE GENOMIC DNA]</scope>
    <source>
        <strain evidence="4">ATCC 10500 / CBS 375.48 / QM 6759 / NRRL 1006</strain>
    </source>
</reference>
<evidence type="ECO:0000256" key="1">
    <source>
        <dbReference type="SAM" id="MobiDB-lite"/>
    </source>
</evidence>
<accession>B8M232</accession>
<dbReference type="InParanoid" id="B8M232"/>
<protein>
    <submittedName>
        <fullName evidence="3">Uncharacterized protein</fullName>
    </submittedName>
</protein>
<name>B8M232_TALSN</name>
<sequence length="282" mass="32135">MAPTKLINLIPERSAEDIAKLSNDASILKQLMGEHNRRIQSLREPSPPRVEYYPRQRKEFHESTVSLECDSHTGCHARTGSAQDDGQASITTTFNGQQVSFAEDDDDEADSYDGDGDGDGNDDDDDDVEDDLSLSYEQLKELYRNCHSSPENRYSYLLNCSPYNHPQEKEQHATIGRITPATTNSHSIYFNSLQTLPTRTDGLVNMFLRAPGTFTFILVSLLVIAIVLVEMLDIFCYRRRRRARDEEQNFKMRRRRLRTRGIRIPTVTVYDSPAVYGGEKTS</sequence>
<organism evidence="3 4">
    <name type="scientific">Talaromyces stipitatus (strain ATCC 10500 / CBS 375.48 / QM 6759 / NRRL 1006)</name>
    <name type="common">Penicillium stipitatum</name>
    <dbReference type="NCBI Taxonomy" id="441959"/>
    <lineage>
        <taxon>Eukaryota</taxon>
        <taxon>Fungi</taxon>
        <taxon>Dikarya</taxon>
        <taxon>Ascomycota</taxon>
        <taxon>Pezizomycotina</taxon>
        <taxon>Eurotiomycetes</taxon>
        <taxon>Eurotiomycetidae</taxon>
        <taxon>Eurotiales</taxon>
        <taxon>Trichocomaceae</taxon>
        <taxon>Talaromyces</taxon>
        <taxon>Talaromyces sect. Talaromyces</taxon>
    </lineage>
</organism>
<dbReference type="EMBL" id="EQ962653">
    <property type="protein sequence ID" value="EED21496.1"/>
    <property type="molecule type" value="Genomic_DNA"/>
</dbReference>
<dbReference type="OrthoDB" id="4524697at2759"/>
<dbReference type="OMA" id="IICEARR"/>
<dbReference type="Proteomes" id="UP000001745">
    <property type="component" value="Unassembled WGS sequence"/>
</dbReference>
<keyword evidence="4" id="KW-1185">Reference proteome</keyword>
<feature type="transmembrane region" description="Helical" evidence="2">
    <location>
        <begin position="214"/>
        <end position="235"/>
    </location>
</feature>